<keyword evidence="2" id="KW-0808">Transferase</keyword>
<name>A0ABR9WFM9_9BACT</name>
<proteinExistence type="inferred from homology"/>
<dbReference type="Pfam" id="PF07804">
    <property type="entry name" value="HipA_C"/>
    <property type="match status" value="1"/>
</dbReference>
<evidence type="ECO:0000256" key="1">
    <source>
        <dbReference type="ARBA" id="ARBA00010164"/>
    </source>
</evidence>
<comment type="similarity">
    <text evidence="1">Belongs to the HipA Ser/Thr kinase family.</text>
</comment>
<evidence type="ECO:0000259" key="5">
    <source>
        <dbReference type="Pfam" id="PF13657"/>
    </source>
</evidence>
<dbReference type="Proteomes" id="UP000634134">
    <property type="component" value="Unassembled WGS sequence"/>
</dbReference>
<comment type="caution">
    <text evidence="6">The sequence shown here is derived from an EMBL/GenBank/DDBJ whole genome shotgun (WGS) entry which is preliminary data.</text>
</comment>
<keyword evidence="3" id="KW-0418">Kinase</keyword>
<dbReference type="RefSeq" id="WP_194121842.1">
    <property type="nucleotide sequence ID" value="NZ_JACYGY010000001.1"/>
</dbReference>
<feature type="domain" description="HipA-like C-terminal" evidence="4">
    <location>
        <begin position="161"/>
        <end position="383"/>
    </location>
</feature>
<dbReference type="Gene3D" id="1.10.1070.20">
    <property type="match status" value="1"/>
</dbReference>
<dbReference type="InterPro" id="IPR012893">
    <property type="entry name" value="HipA-like_C"/>
</dbReference>
<evidence type="ECO:0000259" key="4">
    <source>
        <dbReference type="Pfam" id="PF07804"/>
    </source>
</evidence>
<evidence type="ECO:0000256" key="3">
    <source>
        <dbReference type="ARBA" id="ARBA00022777"/>
    </source>
</evidence>
<organism evidence="6 7">
    <name type="scientific">Dyadobacter subterraneus</name>
    <dbReference type="NCBI Taxonomy" id="2773304"/>
    <lineage>
        <taxon>Bacteria</taxon>
        <taxon>Pseudomonadati</taxon>
        <taxon>Bacteroidota</taxon>
        <taxon>Cytophagia</taxon>
        <taxon>Cytophagales</taxon>
        <taxon>Spirosomataceae</taxon>
        <taxon>Dyadobacter</taxon>
    </lineage>
</organism>
<evidence type="ECO:0000313" key="6">
    <source>
        <dbReference type="EMBL" id="MBE9463726.1"/>
    </source>
</evidence>
<protein>
    <submittedName>
        <fullName evidence="6">Type II toxin-antitoxin system HipA family toxin</fullName>
    </submittedName>
</protein>
<accession>A0ABR9WFM9</accession>
<sequence>MKRPIPEVKVGLDFGSTTLPVGRLAARDGTIYFEYDRSFIQKNLEISPLRLPLKPGLIAFASTPFEGLAGVFNDSLPDGWGRLLFDRFLRSQGIFPADISPLDRLAYVGSNGMGALVYEPDHALPDTDELIDLDYLAQQAQMVLQGSSDEVIQELLTLNGSSAGARPKALIGLDKSRRKIVYGTKKLSDCFEHWLVKFPNSQDGLDSGAVEYVYALMAKDAGILMPEVHLFEGKSGAGYFAVKRFDREGEKCYHMHTVSGLLHSNFRTPSLDYEDLLTLTGSLTKDIREIEKMYRLAVFNVMAHNRDDHGKNFSFLMNEKGSWRLAPAYDLTFSSGPSGEQSTMVMGEGRNPGERELVKLGLEFKLPKGLITEIINQTRDSLRQWPSLAKDYNVRQSTIDFIGKKLSTSIR</sequence>
<dbReference type="EMBL" id="JACYGY010000001">
    <property type="protein sequence ID" value="MBE9463726.1"/>
    <property type="molecule type" value="Genomic_DNA"/>
</dbReference>
<evidence type="ECO:0000313" key="7">
    <source>
        <dbReference type="Proteomes" id="UP000634134"/>
    </source>
</evidence>
<dbReference type="InterPro" id="IPR017508">
    <property type="entry name" value="HipA_N1"/>
</dbReference>
<dbReference type="PANTHER" id="PTHR37419:SF8">
    <property type="entry name" value="TOXIN YJJJ"/>
    <property type="match status" value="1"/>
</dbReference>
<feature type="domain" description="HipA N-terminal subdomain 1" evidence="5">
    <location>
        <begin position="19"/>
        <end position="118"/>
    </location>
</feature>
<dbReference type="PANTHER" id="PTHR37419">
    <property type="entry name" value="SERINE/THREONINE-PROTEIN KINASE TOXIN HIPA"/>
    <property type="match status" value="1"/>
</dbReference>
<gene>
    <name evidence="6" type="ORF">IEE83_17725</name>
</gene>
<dbReference type="InterPro" id="IPR052028">
    <property type="entry name" value="HipA_Ser/Thr_kinase"/>
</dbReference>
<evidence type="ECO:0000256" key="2">
    <source>
        <dbReference type="ARBA" id="ARBA00022679"/>
    </source>
</evidence>
<reference evidence="7" key="1">
    <citation type="submission" date="2023-07" db="EMBL/GenBank/DDBJ databases">
        <title>Dyadobacter sp. nov 'subterranea' isolated from contaminted grondwater.</title>
        <authorList>
            <person name="Szabo I."/>
            <person name="Al-Omari J."/>
            <person name="Szerdahelyi S.G."/>
            <person name="Rado J."/>
        </authorList>
    </citation>
    <scope>NUCLEOTIDE SEQUENCE [LARGE SCALE GENOMIC DNA]</scope>
    <source>
        <strain evidence="7">UP-52</strain>
    </source>
</reference>
<dbReference type="Pfam" id="PF13657">
    <property type="entry name" value="Couple_hipA"/>
    <property type="match status" value="1"/>
</dbReference>
<keyword evidence="7" id="KW-1185">Reference proteome</keyword>